<dbReference type="GeneID" id="109480045"/>
<name>A0A6P5A3E8_BRABE</name>
<keyword evidence="1" id="KW-1185">Reference proteome</keyword>
<dbReference type="RefSeq" id="XP_019637752.1">
    <property type="nucleotide sequence ID" value="XM_019782193.1"/>
</dbReference>
<reference evidence="2" key="1">
    <citation type="submission" date="2025-08" db="UniProtKB">
        <authorList>
            <consortium name="RefSeq"/>
        </authorList>
    </citation>
    <scope>IDENTIFICATION</scope>
    <source>
        <tissue evidence="2">Gonad</tissue>
    </source>
</reference>
<dbReference type="AlphaFoldDB" id="A0A6P5A3E8"/>
<protein>
    <submittedName>
        <fullName evidence="2">Uncharacterized protein LOC109480045</fullName>
    </submittedName>
</protein>
<accession>A0A6P5A3E8</accession>
<proteinExistence type="predicted"/>
<evidence type="ECO:0000313" key="2">
    <source>
        <dbReference type="RefSeq" id="XP_019637752.1"/>
    </source>
</evidence>
<feature type="non-terminal residue" evidence="2">
    <location>
        <position position="1"/>
    </location>
</feature>
<gene>
    <name evidence="2" type="primary">LOC109480045</name>
</gene>
<dbReference type="Proteomes" id="UP000515135">
    <property type="component" value="Unplaced"/>
</dbReference>
<organism evidence="1 2">
    <name type="scientific">Branchiostoma belcheri</name>
    <name type="common">Amphioxus</name>
    <dbReference type="NCBI Taxonomy" id="7741"/>
    <lineage>
        <taxon>Eukaryota</taxon>
        <taxon>Metazoa</taxon>
        <taxon>Chordata</taxon>
        <taxon>Cephalochordata</taxon>
        <taxon>Leptocardii</taxon>
        <taxon>Amphioxiformes</taxon>
        <taxon>Branchiostomatidae</taxon>
        <taxon>Branchiostoma</taxon>
    </lineage>
</organism>
<dbReference type="KEGG" id="bbel:109480045"/>
<evidence type="ECO:0000313" key="1">
    <source>
        <dbReference type="Proteomes" id="UP000515135"/>
    </source>
</evidence>
<sequence>YTARYKLSCEDESCLPLCLVLTIAVVQGNPRVKRDAADPQNNELARGEFLSDLANLYSLVKRGGPLDSPMHDKGLKAALAVREFRETLEAWDVRKEAQDRRESVLSDLQETVGYKKQVAREGEASKTGLKARESRFLNDLQETMQFIREKDLDA</sequence>